<dbReference type="VEuPathDB" id="FungiDB:MUCCIDRAFT_115149"/>
<keyword evidence="4" id="KW-1185">Reference proteome</keyword>
<dbReference type="Pfam" id="PF00326">
    <property type="entry name" value="Peptidase_S9"/>
    <property type="match status" value="1"/>
</dbReference>
<dbReference type="SUPFAM" id="SSF53474">
    <property type="entry name" value="alpha/beta-Hydrolases"/>
    <property type="match status" value="1"/>
</dbReference>
<dbReference type="OrthoDB" id="449091at2759"/>
<evidence type="ECO:0000313" key="3">
    <source>
        <dbReference type="EMBL" id="OAC98902.1"/>
    </source>
</evidence>
<organism evidence="3 4">
    <name type="scientific">Mucor lusitanicus CBS 277.49</name>
    <dbReference type="NCBI Taxonomy" id="747725"/>
    <lineage>
        <taxon>Eukaryota</taxon>
        <taxon>Fungi</taxon>
        <taxon>Fungi incertae sedis</taxon>
        <taxon>Mucoromycota</taxon>
        <taxon>Mucoromycotina</taxon>
        <taxon>Mucoromycetes</taxon>
        <taxon>Mucorales</taxon>
        <taxon>Mucorineae</taxon>
        <taxon>Mucoraceae</taxon>
        <taxon>Mucor</taxon>
    </lineage>
</organism>
<comment type="caution">
    <text evidence="3">The sequence shown here is derived from an EMBL/GenBank/DDBJ whole genome shotgun (WGS) entry which is preliminary data.</text>
</comment>
<dbReference type="GO" id="GO:0008236">
    <property type="term" value="F:serine-type peptidase activity"/>
    <property type="evidence" value="ECO:0007669"/>
    <property type="project" value="InterPro"/>
</dbReference>
<protein>
    <recommendedName>
        <fullName evidence="2">Peptidase S9 prolyl oligopeptidase catalytic domain-containing protein</fullName>
    </recommendedName>
</protein>
<dbReference type="PANTHER" id="PTHR43037:SF4">
    <property type="entry name" value="PEPTIDASE S9 PROLYL OLIGOPEPTIDASE CATALYTIC DOMAIN-CONTAINING PROTEIN"/>
    <property type="match status" value="1"/>
</dbReference>
<proteinExistence type="predicted"/>
<dbReference type="AlphaFoldDB" id="A0A168HKR1"/>
<dbReference type="InterPro" id="IPR029058">
    <property type="entry name" value="AB_hydrolase_fold"/>
</dbReference>
<dbReference type="Proteomes" id="UP000077051">
    <property type="component" value="Unassembled WGS sequence"/>
</dbReference>
<keyword evidence="1" id="KW-0732">Signal</keyword>
<evidence type="ECO:0000259" key="2">
    <source>
        <dbReference type="Pfam" id="PF00326"/>
    </source>
</evidence>
<evidence type="ECO:0000256" key="1">
    <source>
        <dbReference type="ARBA" id="ARBA00022729"/>
    </source>
</evidence>
<sequence>MSVFTLSKTWQVLGPFPIGTREQDFGADPLENYGGFQKLRYSTGAKYPSELVQGGFVGWTMVNANNHTLGPIDFGNVRWSENGVPFGWSIEQYQAWARGILITHEPVQLFVQISGVSEFYIHGTRYHGDCYGYNTTTHLVQFDKGTHAIDVRMVHDVRMFGGGKLPPQCQFHVKLEPKDEALLYPEDCAVITPATPSNSPLDQQTSSSSCELLMPDYLTDIGFASSYGSVSIQNAGEDPMLVKSVTLCIVDDHSLESRNKNGLFMEYKTELIMNHAGPLCISPGQIRPVGFSFQKEWGSLPATTKILRFWVRIGLVIKDSNNVIVATSAIVEGDAMDEGGGGGGDEFAIRATGSVRCIDWLTSAFKYTFLDYDNTVQYAMAKRPHVLNSNASKPILVALHGAGVETDSLFWINSIPAQKHCWIIFPTGRTPWGYDWHGPSTRNVFKSLEGLAEIQDLLPPHFECMDFATGGDWVTVSAPHETTRTLRPQDDRDWNIGSLDKLIVLGHSNGGQGVWHLAVHFPDKIIAVVPAAGYIKIQDYVSFANWVGNSYSDPWLRGILESSIAEYNNDLHLSNMVNIAALPRVGTQDDNVPPLHTRKYVRILNGHLQEPAAIKTSEAMGQGHWWDTVFHDKTVQQFLDQHTSPRQEKKELNEFCITLMNPAGNGSVCGIHVEQMMIPYRLGKIKGVFSTTDNSSSSSKKTLLLTLKTTNIASFRFTRHFKGCNKLIVDGDKFSHLEKHHTVEGGVTLSFDGKKSKRWKLEGSKPNERHAANYGPIHRMYESTKPLVVIIPSSGSSHCYYKHVALQITHDWYLYGRGDSMILYDTQAISSNYPYHIYLGLVSENKRMESILADKPNTQHIGFERTAAASSTITGIKVGDNVYRGPGTGILFMHPVNMTTTAIVVSGVDRDGFESAWHLLPRRTGMMVPEWMVTSSTDMKSNGLGGVLGAGYFDNEWRPFGYM</sequence>
<name>A0A168HKR1_MUCCL</name>
<dbReference type="EMBL" id="AMYB01000009">
    <property type="protein sequence ID" value="OAC98902.1"/>
    <property type="molecule type" value="Genomic_DNA"/>
</dbReference>
<accession>A0A168HKR1</accession>
<reference evidence="3 4" key="1">
    <citation type="submission" date="2015-06" db="EMBL/GenBank/DDBJ databases">
        <title>Expansion of signal transduction pathways in fungi by whole-genome duplication.</title>
        <authorList>
            <consortium name="DOE Joint Genome Institute"/>
            <person name="Corrochano L.M."/>
            <person name="Kuo A."/>
            <person name="Marcet-Houben M."/>
            <person name="Polaino S."/>
            <person name="Salamov A."/>
            <person name="Villalobos J.M."/>
            <person name="Alvarez M.I."/>
            <person name="Avalos J."/>
            <person name="Benito E.P."/>
            <person name="Benoit I."/>
            <person name="Burger G."/>
            <person name="Camino L.P."/>
            <person name="Canovas D."/>
            <person name="Cerda-Olmedo E."/>
            <person name="Cheng J.-F."/>
            <person name="Dominguez A."/>
            <person name="Elias M."/>
            <person name="Eslava A.P."/>
            <person name="Glaser F."/>
            <person name="Grimwood J."/>
            <person name="Gutierrez G."/>
            <person name="Heitman J."/>
            <person name="Henrissat B."/>
            <person name="Iturriaga E.A."/>
            <person name="Lang B.F."/>
            <person name="Lavin J.L."/>
            <person name="Lee S."/>
            <person name="Li W."/>
            <person name="Lindquist E."/>
            <person name="Lopez-Garcia S."/>
            <person name="Luque E.M."/>
            <person name="Marcos A.T."/>
            <person name="Martin J."/>
            <person name="Mccluskey K."/>
            <person name="Medina H.R."/>
            <person name="Miralles-Duran A."/>
            <person name="Miyazaki A."/>
            <person name="Munoz-Torres E."/>
            <person name="Oguiza J.A."/>
            <person name="Ohm R."/>
            <person name="Olmedo M."/>
            <person name="Orejas M."/>
            <person name="Ortiz-Castellanos L."/>
            <person name="Pisabarro A.G."/>
            <person name="Rodriguez-Romero J."/>
            <person name="Ruiz-Herrera J."/>
            <person name="Ruiz-Vazquez R."/>
            <person name="Sanz C."/>
            <person name="Schackwitz W."/>
            <person name="Schmutz J."/>
            <person name="Shahriari M."/>
            <person name="Shelest E."/>
            <person name="Silva-Franco F."/>
            <person name="Soanes D."/>
            <person name="Syed K."/>
            <person name="Tagua V.G."/>
            <person name="Talbot N.J."/>
            <person name="Thon M."/>
            <person name="De Vries R.P."/>
            <person name="Wiebenga A."/>
            <person name="Yadav J.S."/>
            <person name="Braun E.L."/>
            <person name="Baker S."/>
            <person name="Garre V."/>
            <person name="Horwitz B."/>
            <person name="Torres-Martinez S."/>
            <person name="Idnurm A."/>
            <person name="Herrera-Estrella A."/>
            <person name="Gabaldon T."/>
            <person name="Grigoriev I.V."/>
        </authorList>
    </citation>
    <scope>NUCLEOTIDE SEQUENCE [LARGE SCALE GENOMIC DNA]</scope>
    <source>
        <strain evidence="3 4">CBS 277.49</strain>
    </source>
</reference>
<dbReference type="GO" id="GO:0006508">
    <property type="term" value="P:proteolysis"/>
    <property type="evidence" value="ECO:0007669"/>
    <property type="project" value="InterPro"/>
</dbReference>
<dbReference type="PANTHER" id="PTHR43037">
    <property type="entry name" value="UNNAMED PRODUCT-RELATED"/>
    <property type="match status" value="1"/>
</dbReference>
<dbReference type="Gene3D" id="3.40.50.1820">
    <property type="entry name" value="alpha/beta hydrolase"/>
    <property type="match status" value="1"/>
</dbReference>
<dbReference type="InterPro" id="IPR001375">
    <property type="entry name" value="Peptidase_S9_cat"/>
</dbReference>
<evidence type="ECO:0000313" key="4">
    <source>
        <dbReference type="Proteomes" id="UP000077051"/>
    </source>
</evidence>
<feature type="domain" description="Peptidase S9 prolyl oligopeptidase catalytic" evidence="2">
    <location>
        <begin position="499"/>
        <end position="628"/>
    </location>
</feature>
<dbReference type="InterPro" id="IPR050955">
    <property type="entry name" value="Plant_Biomass_Hydrol_Est"/>
</dbReference>
<gene>
    <name evidence="3" type="ORF">MUCCIDRAFT_115149</name>
</gene>
<dbReference type="STRING" id="747725.A0A168HKR1"/>